<dbReference type="GO" id="GO:0003723">
    <property type="term" value="F:RNA binding"/>
    <property type="evidence" value="ECO:0007669"/>
    <property type="project" value="UniProtKB-UniRule"/>
</dbReference>
<evidence type="ECO:0000256" key="3">
    <source>
        <dbReference type="ARBA" id="ARBA00022679"/>
    </source>
</evidence>
<feature type="non-terminal residue" evidence="9">
    <location>
        <position position="1"/>
    </location>
</feature>
<proteinExistence type="inferred from homology"/>
<evidence type="ECO:0000256" key="5">
    <source>
        <dbReference type="ARBA" id="ARBA00022884"/>
    </source>
</evidence>
<dbReference type="EMBL" id="GDID01005718">
    <property type="protein sequence ID" value="JAP90888.1"/>
    <property type="molecule type" value="Transcribed_RNA"/>
</dbReference>
<feature type="binding site" evidence="6">
    <location>
        <position position="13"/>
    </location>
    <ligand>
        <name>S-adenosyl-L-methionine</name>
        <dbReference type="ChEBI" id="CHEBI:59789"/>
    </ligand>
</feature>
<protein>
    <recommendedName>
        <fullName evidence="7">rRNA adenine N(6)-methyltransferase</fullName>
        <ecNumber evidence="7">2.1.1.-</ecNumber>
    </recommendedName>
</protein>
<keyword evidence="2 6" id="KW-0489">Methyltransferase</keyword>
<dbReference type="EC" id="2.1.1.-" evidence="7"/>
<keyword evidence="4 6" id="KW-0949">S-adenosyl-L-methionine</keyword>
<dbReference type="SMART" id="SM00650">
    <property type="entry name" value="rADc"/>
    <property type="match status" value="1"/>
</dbReference>
<feature type="binding site" evidence="6">
    <location>
        <position position="38"/>
    </location>
    <ligand>
        <name>S-adenosyl-L-methionine</name>
        <dbReference type="ChEBI" id="CHEBI:59789"/>
    </ligand>
</feature>
<feature type="domain" description="Ribosomal RNA adenine methylase transferase N-terminal" evidence="8">
    <location>
        <begin position="18"/>
        <end position="191"/>
    </location>
</feature>
<dbReference type="InterPro" id="IPR020596">
    <property type="entry name" value="rRNA_Ade_Mease_Trfase_CS"/>
</dbReference>
<sequence length="289" mass="32950">GYQLTKVHGQHLLTNPAVITNIINQAQIRPSDTVLEIGPGSGNLTLKLLEVAQKVIAIEIDPRMVSELKKRVPQELRSKLHLIHGDFCSLPDLPEFDLCVSNCPYNVSSQIIFKLLSLAHQNSRIRQFTLMFQLEFAQSLAALPNQSAYSRLSVNTRLLTKSVKILFKVDPKNFTPPPQVESAVIQMTPLSNIGMTPQEMLQFEGLSKIMFSTKNKMVRAILNSRGVQNQMIENYRLIFKEEIDKEEVKKRVMEILAELGCEEKRPFQMDVTEFLQLLNEMRKKQLFLG</sequence>
<evidence type="ECO:0000256" key="2">
    <source>
        <dbReference type="ARBA" id="ARBA00022603"/>
    </source>
</evidence>
<dbReference type="PROSITE" id="PS01131">
    <property type="entry name" value="RRNA_A_DIMETH"/>
    <property type="match status" value="1"/>
</dbReference>
<dbReference type="InterPro" id="IPR020598">
    <property type="entry name" value="rRNA_Ade_methylase_Trfase_N"/>
</dbReference>
<evidence type="ECO:0000256" key="6">
    <source>
        <dbReference type="PROSITE-ProRule" id="PRU01026"/>
    </source>
</evidence>
<evidence type="ECO:0000256" key="4">
    <source>
        <dbReference type="ARBA" id="ARBA00022691"/>
    </source>
</evidence>
<evidence type="ECO:0000256" key="7">
    <source>
        <dbReference type="RuleBase" id="RU362106"/>
    </source>
</evidence>
<gene>
    <name evidence="9" type="ORF">TPC1_17672</name>
</gene>
<keyword evidence="3 6" id="KW-0808">Transferase</keyword>
<dbReference type="Gene3D" id="3.40.50.150">
    <property type="entry name" value="Vaccinia Virus protein VP39"/>
    <property type="match status" value="1"/>
</dbReference>
<dbReference type="PROSITE" id="PS51689">
    <property type="entry name" value="SAM_RNA_A_N6_MT"/>
    <property type="match status" value="1"/>
</dbReference>
<dbReference type="InterPro" id="IPR029063">
    <property type="entry name" value="SAM-dependent_MTases_sf"/>
</dbReference>
<accession>A0A146K356</accession>
<keyword evidence="5 6" id="KW-0694">RNA-binding</keyword>
<dbReference type="Gene3D" id="1.10.8.480">
    <property type="match status" value="1"/>
</dbReference>
<evidence type="ECO:0000313" key="9">
    <source>
        <dbReference type="EMBL" id="JAP90888.1"/>
    </source>
</evidence>
<dbReference type="AlphaFoldDB" id="A0A146K356"/>
<name>A0A146K356_9EUKA</name>
<reference evidence="9" key="1">
    <citation type="submission" date="2015-07" db="EMBL/GenBank/DDBJ databases">
        <title>Adaptation to a free-living lifestyle via gene acquisitions in the diplomonad Trepomonas sp. PC1.</title>
        <authorList>
            <person name="Xu F."/>
            <person name="Jerlstrom-Hultqvist J."/>
            <person name="Kolisko M."/>
            <person name="Simpson A.G.B."/>
            <person name="Roger A.J."/>
            <person name="Svard S.G."/>
            <person name="Andersson J.O."/>
        </authorList>
    </citation>
    <scope>NUCLEOTIDE SEQUENCE</scope>
    <source>
        <strain evidence="9">PC1</strain>
    </source>
</reference>
<dbReference type="GO" id="GO:0005730">
    <property type="term" value="C:nucleolus"/>
    <property type="evidence" value="ECO:0007669"/>
    <property type="project" value="TreeGrafter"/>
</dbReference>
<dbReference type="GO" id="GO:0000179">
    <property type="term" value="F:rRNA (adenine-N6,N6-)-dimethyltransferase activity"/>
    <property type="evidence" value="ECO:0007669"/>
    <property type="project" value="UniProtKB-UniRule"/>
</dbReference>
<dbReference type="CDD" id="cd02440">
    <property type="entry name" value="AdoMet_MTases"/>
    <property type="match status" value="1"/>
</dbReference>
<organism evidence="9">
    <name type="scientific">Trepomonas sp. PC1</name>
    <dbReference type="NCBI Taxonomy" id="1076344"/>
    <lineage>
        <taxon>Eukaryota</taxon>
        <taxon>Metamonada</taxon>
        <taxon>Diplomonadida</taxon>
        <taxon>Hexamitidae</taxon>
        <taxon>Hexamitinae</taxon>
        <taxon>Trepomonas</taxon>
    </lineage>
</organism>
<dbReference type="PANTHER" id="PTHR11727">
    <property type="entry name" value="DIMETHYLADENOSINE TRANSFERASE"/>
    <property type="match status" value="1"/>
</dbReference>
<keyword evidence="1 7" id="KW-0698">rRNA processing</keyword>
<dbReference type="SUPFAM" id="SSF53335">
    <property type="entry name" value="S-adenosyl-L-methionine-dependent methyltransferases"/>
    <property type="match status" value="1"/>
</dbReference>
<evidence type="ECO:0000256" key="1">
    <source>
        <dbReference type="ARBA" id="ARBA00022552"/>
    </source>
</evidence>
<dbReference type="InterPro" id="IPR001737">
    <property type="entry name" value="KsgA/Erm"/>
</dbReference>
<feature type="binding site" evidence="6">
    <location>
        <position position="102"/>
    </location>
    <ligand>
        <name>S-adenosyl-L-methionine</name>
        <dbReference type="ChEBI" id="CHEBI:59789"/>
    </ligand>
</feature>
<evidence type="ECO:0000259" key="8">
    <source>
        <dbReference type="SMART" id="SM00650"/>
    </source>
</evidence>
<dbReference type="Pfam" id="PF00398">
    <property type="entry name" value="RrnaAD"/>
    <property type="match status" value="1"/>
</dbReference>
<dbReference type="PANTHER" id="PTHR11727:SF7">
    <property type="entry name" value="DIMETHYLADENOSINE TRANSFERASE-RELATED"/>
    <property type="match status" value="1"/>
</dbReference>
<feature type="binding site" evidence="6">
    <location>
        <position position="59"/>
    </location>
    <ligand>
        <name>S-adenosyl-L-methionine</name>
        <dbReference type="ChEBI" id="CHEBI:59789"/>
    </ligand>
</feature>
<feature type="binding site" evidence="6">
    <location>
        <position position="11"/>
    </location>
    <ligand>
        <name>S-adenosyl-L-methionine</name>
        <dbReference type="ChEBI" id="CHEBI:59789"/>
    </ligand>
</feature>
<dbReference type="InterPro" id="IPR011530">
    <property type="entry name" value="rRNA_adenine_dimethylase"/>
</dbReference>
<feature type="binding site" evidence="6">
    <location>
        <position position="86"/>
    </location>
    <ligand>
        <name>S-adenosyl-L-methionine</name>
        <dbReference type="ChEBI" id="CHEBI:59789"/>
    </ligand>
</feature>
<dbReference type="NCBIfam" id="TIGR00755">
    <property type="entry name" value="ksgA"/>
    <property type="match status" value="1"/>
</dbReference>
<comment type="similarity">
    <text evidence="6 7">Belongs to the class I-like SAM-binding methyltransferase superfamily. rRNA adenine N(6)-methyltransferase family.</text>
</comment>